<dbReference type="InterPro" id="IPR009739">
    <property type="entry name" value="LprI-like_N"/>
</dbReference>
<accession>A0A6P2PS82</accession>
<evidence type="ECO:0000259" key="1">
    <source>
        <dbReference type="Pfam" id="PF07007"/>
    </source>
</evidence>
<dbReference type="Gene3D" id="1.20.1270.180">
    <property type="match status" value="1"/>
</dbReference>
<evidence type="ECO:0000313" key="2">
    <source>
        <dbReference type="EMBL" id="VWC09792.1"/>
    </source>
</evidence>
<dbReference type="Proteomes" id="UP000494261">
    <property type="component" value="Unassembled WGS sequence"/>
</dbReference>
<proteinExistence type="predicted"/>
<organism evidence="2 3">
    <name type="scientific">Burkholderia aenigmatica</name>
    <dbReference type="NCBI Taxonomy" id="2015348"/>
    <lineage>
        <taxon>Bacteria</taxon>
        <taxon>Pseudomonadati</taxon>
        <taxon>Pseudomonadota</taxon>
        <taxon>Betaproteobacteria</taxon>
        <taxon>Burkholderiales</taxon>
        <taxon>Burkholderiaceae</taxon>
        <taxon>Burkholderia</taxon>
        <taxon>Burkholderia cepacia complex</taxon>
    </lineage>
</organism>
<dbReference type="EMBL" id="CABVQC010000041">
    <property type="protein sequence ID" value="VWC09792.1"/>
    <property type="molecule type" value="Genomic_DNA"/>
</dbReference>
<dbReference type="AlphaFoldDB" id="A0A6P2PS82"/>
<dbReference type="Pfam" id="PF07007">
    <property type="entry name" value="LprI"/>
    <property type="match status" value="1"/>
</dbReference>
<dbReference type="RefSeq" id="WP_175024593.1">
    <property type="nucleotide sequence ID" value="NZ_CABVQC010000041.1"/>
</dbReference>
<feature type="domain" description="Lysozyme inhibitor LprI-like N-terminal" evidence="1">
    <location>
        <begin position="43"/>
        <end position="117"/>
    </location>
</feature>
<reference evidence="2 3" key="1">
    <citation type="submission" date="2019-09" db="EMBL/GenBank/DDBJ databases">
        <authorList>
            <person name="Depoorter E."/>
        </authorList>
    </citation>
    <scope>NUCLEOTIDE SEQUENCE [LARGE SCALE GENOMIC DNA]</scope>
    <source>
        <strain evidence="2">LMG 13014</strain>
    </source>
</reference>
<evidence type="ECO:0000313" key="3">
    <source>
        <dbReference type="Proteomes" id="UP000494261"/>
    </source>
</evidence>
<gene>
    <name evidence="2" type="ORF">BLA13014_05164</name>
</gene>
<name>A0A6P2PS82_9BURK</name>
<protein>
    <recommendedName>
        <fullName evidence="1">Lysozyme inhibitor LprI-like N-terminal domain-containing protein</fullName>
    </recommendedName>
</protein>
<sequence length="134" mass="14982">MRHAIRHTIPFLAVTTLATGHAFAEVDCEHQGLTMDPVRACILENNHQSVDHAYQSLERKLKQRNPDAASALAKSQASWTRFAGDTCDYVKAANPQQMIPSDAWVSCWVDFSQARVRILKKWEAQADAPPPAQQ</sequence>